<accession>A0A0Y0N2J7</accession>
<keyword evidence="3" id="KW-1185">Reference proteome</keyword>
<dbReference type="Gene3D" id="3.40.50.1820">
    <property type="entry name" value="alpha/beta hydrolase"/>
    <property type="match status" value="1"/>
</dbReference>
<organism evidence="2 3">
    <name type="scientific">Microterricola viridarii</name>
    <dbReference type="NCBI Taxonomy" id="412690"/>
    <lineage>
        <taxon>Bacteria</taxon>
        <taxon>Bacillati</taxon>
        <taxon>Actinomycetota</taxon>
        <taxon>Actinomycetes</taxon>
        <taxon>Micrococcales</taxon>
        <taxon>Microbacteriaceae</taxon>
        <taxon>Microterricola</taxon>
    </lineage>
</organism>
<dbReference type="OrthoDB" id="3259161at2"/>
<evidence type="ECO:0000259" key="1">
    <source>
        <dbReference type="Pfam" id="PF06259"/>
    </source>
</evidence>
<dbReference type="EMBL" id="CP014145">
    <property type="protein sequence ID" value="AMB58212.1"/>
    <property type="molecule type" value="Genomic_DNA"/>
</dbReference>
<name>A0A0Y0N2J7_9MICO</name>
<dbReference type="SUPFAM" id="SSF53474">
    <property type="entry name" value="alpha/beta-Hydrolases"/>
    <property type="match status" value="1"/>
</dbReference>
<sequence>MLAAVVFMVSASAGLGGVVESFVLHEPVSVVGADTLRVDAVRPETFNAETVSAGTLRAEAVGLSTVQADAVQIVPIAQAYSAADASLDRGAPVAESPRTVSFDEAALNRLGGMALLRVLSTLSPREIIGFAEQNPAQLDMVRDARIAPSQVVGWWQGMTADTRAALVQSAPQLIGSLDGLPAAVRGPANEQALQRAMADTKERAESGIGKGERRRLGQQQRMLEAVAAALPGKPGEPTRTLLEFDERDTGRAVIVIGDLDTAEYVSYLVPGMYFSVQQQILDWTDTAASLAVEQQRWLQDRPGDTMPGVAAAGRVATVAWLGYQTPDLLTIGGLELAESGADALEASWQGIRAARGGQQPFLAVLAHSYGSTAALIALERHNEQIDALALIGSPGSASQSVHDLGVAGDKVYVGEASWDPIVDTAFYGSDPGSASYGAKRIGVGGGIDPLTKQKLSASVGHNAYFAAGSESQRNLALIGIGRGDWVTDAGGLPPGSTVASAR</sequence>
<dbReference type="AlphaFoldDB" id="A0A0Y0N2J7"/>
<evidence type="ECO:0000313" key="2">
    <source>
        <dbReference type="EMBL" id="AMB58212.1"/>
    </source>
</evidence>
<dbReference type="InterPro" id="IPR029058">
    <property type="entry name" value="AB_hydrolase_fold"/>
</dbReference>
<dbReference type="KEGG" id="mvd:AWU67_04370"/>
<dbReference type="RefSeq" id="WP_067226906.1">
    <property type="nucleotide sequence ID" value="NZ_CP014145.1"/>
</dbReference>
<protein>
    <recommendedName>
        <fullName evidence="1">DUF1023 domain-containing protein</fullName>
    </recommendedName>
</protein>
<reference evidence="3" key="2">
    <citation type="submission" date="2016-01" db="EMBL/GenBank/DDBJ databases">
        <title>First complete genome sequence of a species in the genus Microterricola, an extremophilic cold active enzyme producing strain ERGS5:02 isolated from Sikkim Himalaya.</title>
        <authorList>
            <person name="Kumar R."/>
            <person name="Singh D."/>
            <person name="Swarnkar M.K."/>
        </authorList>
    </citation>
    <scope>NUCLEOTIDE SEQUENCE [LARGE SCALE GENOMIC DNA]</scope>
    <source>
        <strain evidence="3">ERGS5:02</strain>
    </source>
</reference>
<proteinExistence type="predicted"/>
<dbReference type="Proteomes" id="UP000058305">
    <property type="component" value="Chromosome"/>
</dbReference>
<dbReference type="ESTHER" id="9mico-a0a0y0n2j7">
    <property type="family name" value="Duf_1023"/>
</dbReference>
<dbReference type="InterPro" id="IPR010427">
    <property type="entry name" value="DUF1023"/>
</dbReference>
<gene>
    <name evidence="2" type="ORF">AWU67_04370</name>
</gene>
<reference evidence="2 3" key="1">
    <citation type="journal article" date="2016" name="J. Biotechnol.">
        <title>First complete genome sequence of a species in the genus Microterricola, an extremophilic cold active enzyme producing bacterial strain ERGS5:02 isolated from Sikkim Himalaya.</title>
        <authorList>
            <person name="Himanshu"/>
            <person name="Swarnkar M.K."/>
            <person name="Singh D."/>
            <person name="Kumar R."/>
        </authorList>
    </citation>
    <scope>NUCLEOTIDE SEQUENCE [LARGE SCALE GENOMIC DNA]</scope>
    <source>
        <strain evidence="2 3">ERGS5:02</strain>
    </source>
</reference>
<evidence type="ECO:0000313" key="3">
    <source>
        <dbReference type="Proteomes" id="UP000058305"/>
    </source>
</evidence>
<feature type="domain" description="DUF1023" evidence="1">
    <location>
        <begin position="245"/>
        <end position="425"/>
    </location>
</feature>
<dbReference type="Pfam" id="PF06259">
    <property type="entry name" value="Abhydrolase_8"/>
    <property type="match status" value="1"/>
</dbReference>